<protein>
    <submittedName>
        <fullName evidence="2">DNA-binding transcriptional regulator, MarR family</fullName>
    </submittedName>
</protein>
<evidence type="ECO:0000259" key="1">
    <source>
        <dbReference type="PROSITE" id="PS50995"/>
    </source>
</evidence>
<dbReference type="GO" id="GO:0003700">
    <property type="term" value="F:DNA-binding transcription factor activity"/>
    <property type="evidence" value="ECO:0007669"/>
    <property type="project" value="InterPro"/>
</dbReference>
<dbReference type="SUPFAM" id="SSF46785">
    <property type="entry name" value="Winged helix' DNA-binding domain"/>
    <property type="match status" value="1"/>
</dbReference>
<dbReference type="PANTHER" id="PTHR33164:SF95">
    <property type="entry name" value="TRANSCRIPTIONAL REGULATOR"/>
    <property type="match status" value="1"/>
</dbReference>
<dbReference type="Gene3D" id="1.10.10.10">
    <property type="entry name" value="Winged helix-like DNA-binding domain superfamily/Winged helix DNA-binding domain"/>
    <property type="match status" value="1"/>
</dbReference>
<keyword evidence="2" id="KW-0238">DNA-binding</keyword>
<organism evidence="2 3">
    <name type="scientific">Salipiger thiooxidans</name>
    <dbReference type="NCBI Taxonomy" id="282683"/>
    <lineage>
        <taxon>Bacteria</taxon>
        <taxon>Pseudomonadati</taxon>
        <taxon>Pseudomonadota</taxon>
        <taxon>Alphaproteobacteria</taxon>
        <taxon>Rhodobacterales</taxon>
        <taxon>Roseobacteraceae</taxon>
        <taxon>Salipiger</taxon>
    </lineage>
</organism>
<accession>A0A1G7DEQ4</accession>
<reference evidence="3" key="1">
    <citation type="submission" date="2016-10" db="EMBL/GenBank/DDBJ databases">
        <authorList>
            <person name="Varghese N."/>
            <person name="Submissions S."/>
        </authorList>
    </citation>
    <scope>NUCLEOTIDE SEQUENCE [LARGE SCALE GENOMIC DNA]</scope>
    <source>
        <strain evidence="3">DSM 10146</strain>
    </source>
</reference>
<dbReference type="OrthoDB" id="9814496at2"/>
<evidence type="ECO:0000313" key="2">
    <source>
        <dbReference type="EMBL" id="SDE49496.1"/>
    </source>
</evidence>
<dbReference type="PROSITE" id="PS50995">
    <property type="entry name" value="HTH_MARR_2"/>
    <property type="match status" value="1"/>
</dbReference>
<dbReference type="Proteomes" id="UP000198994">
    <property type="component" value="Unassembled WGS sequence"/>
</dbReference>
<feature type="domain" description="HTH marR-type" evidence="1">
    <location>
        <begin position="18"/>
        <end position="149"/>
    </location>
</feature>
<gene>
    <name evidence="2" type="ORF">SAMN04488105_104150</name>
</gene>
<dbReference type="EMBL" id="FNAV01000004">
    <property type="protein sequence ID" value="SDE49496.1"/>
    <property type="molecule type" value="Genomic_DNA"/>
</dbReference>
<sequence length="150" mass="16469">MDDIPKARTSADHGYLLDEQIGFLLRKAYQRNSTIFAETVPGKLTPTQFSVMHRLAEDGPMSQNRLGRSVAMDGATTKGVVDRLIARGLLQTAPDPDDRRRHLVSLTADGVTLIDEAVDAAITVSTETTAPLREREKETLLRLLKKIGGD</sequence>
<proteinExistence type="predicted"/>
<dbReference type="PRINTS" id="PR00598">
    <property type="entry name" value="HTHMARR"/>
</dbReference>
<dbReference type="GO" id="GO:0003677">
    <property type="term" value="F:DNA binding"/>
    <property type="evidence" value="ECO:0007669"/>
    <property type="project" value="UniProtKB-KW"/>
</dbReference>
<dbReference type="RefSeq" id="WP_089957268.1">
    <property type="nucleotide sequence ID" value="NZ_FNAV01000004.1"/>
</dbReference>
<dbReference type="PANTHER" id="PTHR33164">
    <property type="entry name" value="TRANSCRIPTIONAL REGULATOR, MARR FAMILY"/>
    <property type="match status" value="1"/>
</dbReference>
<dbReference type="SMART" id="SM00347">
    <property type="entry name" value="HTH_MARR"/>
    <property type="match status" value="1"/>
</dbReference>
<dbReference type="Pfam" id="PF01047">
    <property type="entry name" value="MarR"/>
    <property type="match status" value="1"/>
</dbReference>
<name>A0A1G7DEQ4_9RHOB</name>
<dbReference type="GO" id="GO:0006950">
    <property type="term" value="P:response to stress"/>
    <property type="evidence" value="ECO:0007669"/>
    <property type="project" value="TreeGrafter"/>
</dbReference>
<dbReference type="InterPro" id="IPR036388">
    <property type="entry name" value="WH-like_DNA-bd_sf"/>
</dbReference>
<dbReference type="InterPro" id="IPR039422">
    <property type="entry name" value="MarR/SlyA-like"/>
</dbReference>
<dbReference type="InterPro" id="IPR000835">
    <property type="entry name" value="HTH_MarR-typ"/>
</dbReference>
<dbReference type="AlphaFoldDB" id="A0A1G7DEQ4"/>
<keyword evidence="3" id="KW-1185">Reference proteome</keyword>
<dbReference type="STRING" id="282683.SAMN04488105_104150"/>
<evidence type="ECO:0000313" key="3">
    <source>
        <dbReference type="Proteomes" id="UP000198994"/>
    </source>
</evidence>
<dbReference type="InterPro" id="IPR036390">
    <property type="entry name" value="WH_DNA-bd_sf"/>
</dbReference>